<dbReference type="EMBL" id="QYUM01000003">
    <property type="protein sequence ID" value="RJF90286.1"/>
    <property type="molecule type" value="Genomic_DNA"/>
</dbReference>
<dbReference type="RefSeq" id="WP_119761363.1">
    <property type="nucleotide sequence ID" value="NZ_QYUM01000003.1"/>
</dbReference>
<keyword evidence="2" id="KW-1185">Reference proteome</keyword>
<dbReference type="Pfam" id="PF06078">
    <property type="entry name" value="DUF937"/>
    <property type="match status" value="1"/>
</dbReference>
<accession>A0A418WJR6</accession>
<dbReference type="AlphaFoldDB" id="A0A418WJR6"/>
<sequence length="201" mass="19558">MQRNILDFNVINSVAKEMNISPAMVQTGAEVLLPAILGGFKKQAGAHAGGLDALVGTLGGLGGGGLLEAVTSISATPMEPGNEILGQIFGSKDVSRTVADHAAQSSGLDPSLLKKMLPLLAMAVGGLMSAQAQAGSQSGVAANGTGAGSLLGQLLGGFLGGNSSGGDGQAAGISGVASMLDLDGDGNPLDDILSVAGKLHG</sequence>
<dbReference type="Proteomes" id="UP000286100">
    <property type="component" value="Unassembled WGS sequence"/>
</dbReference>
<evidence type="ECO:0000313" key="1">
    <source>
        <dbReference type="EMBL" id="RJF90286.1"/>
    </source>
</evidence>
<protein>
    <submittedName>
        <fullName evidence="1">DUF937 domain-containing protein</fullName>
    </submittedName>
</protein>
<name>A0A418WJR6_9SPHN</name>
<comment type="caution">
    <text evidence="1">The sequence shown here is derived from an EMBL/GenBank/DDBJ whole genome shotgun (WGS) entry which is preliminary data.</text>
</comment>
<organism evidence="1 2">
    <name type="scientific">Sphingomonas cavernae</name>
    <dbReference type="NCBI Taxonomy" id="2320861"/>
    <lineage>
        <taxon>Bacteria</taxon>
        <taxon>Pseudomonadati</taxon>
        <taxon>Pseudomonadota</taxon>
        <taxon>Alphaproteobacteria</taxon>
        <taxon>Sphingomonadales</taxon>
        <taxon>Sphingomonadaceae</taxon>
        <taxon>Sphingomonas</taxon>
    </lineage>
</organism>
<proteinExistence type="predicted"/>
<gene>
    <name evidence="1" type="ORF">D3876_08425</name>
</gene>
<dbReference type="OrthoDB" id="5526542at2"/>
<reference evidence="1 2" key="1">
    <citation type="submission" date="2018-09" db="EMBL/GenBank/DDBJ databases">
        <authorList>
            <person name="Zhu H."/>
        </authorList>
    </citation>
    <scope>NUCLEOTIDE SEQUENCE [LARGE SCALE GENOMIC DNA]</scope>
    <source>
        <strain evidence="1 2">K2R01-6</strain>
    </source>
</reference>
<evidence type="ECO:0000313" key="2">
    <source>
        <dbReference type="Proteomes" id="UP000286100"/>
    </source>
</evidence>
<dbReference type="InterPro" id="IPR009282">
    <property type="entry name" value="DUF937"/>
</dbReference>